<dbReference type="EMBL" id="JACIFF010000001">
    <property type="protein sequence ID" value="MBB4077699.1"/>
    <property type="molecule type" value="Genomic_DNA"/>
</dbReference>
<proteinExistence type="predicted"/>
<sequence length="142" mass="16394">MDDFEEIRSLLMEPAKEYGEGRTSSREFAIELKRRTKEAAIRLVNFMERTGKSPALSVVRYQLLKSGTSVAANYRAACRARSKKEWYAKMCIVVEECDETVFWLEVLMESEIRVNETEVRVLGKEYQTLLQIFAKARATAKV</sequence>
<dbReference type="NCBIfam" id="TIGR02436">
    <property type="entry name" value="four helix bundle protein"/>
    <property type="match status" value="1"/>
</dbReference>
<dbReference type="Gene3D" id="1.20.1440.60">
    <property type="entry name" value="23S rRNA-intervening sequence"/>
    <property type="match status" value="1"/>
</dbReference>
<dbReference type="InterPro" id="IPR036583">
    <property type="entry name" value="23S_rRNA_IVS_sf"/>
</dbReference>
<dbReference type="Proteomes" id="UP000576209">
    <property type="component" value="Unassembled WGS sequence"/>
</dbReference>
<dbReference type="InterPro" id="IPR012657">
    <property type="entry name" value="23S_rRNA-intervening_sequence"/>
</dbReference>
<name>A0A840E7C0_9BACT</name>
<organism evidence="1 2">
    <name type="scientific">Neolewinella aquimaris</name>
    <dbReference type="NCBI Taxonomy" id="1835722"/>
    <lineage>
        <taxon>Bacteria</taxon>
        <taxon>Pseudomonadati</taxon>
        <taxon>Bacteroidota</taxon>
        <taxon>Saprospiria</taxon>
        <taxon>Saprospirales</taxon>
        <taxon>Lewinellaceae</taxon>
        <taxon>Neolewinella</taxon>
    </lineage>
</organism>
<reference evidence="1 2" key="1">
    <citation type="submission" date="2020-08" db="EMBL/GenBank/DDBJ databases">
        <title>Genomic Encyclopedia of Type Strains, Phase IV (KMG-IV): sequencing the most valuable type-strain genomes for metagenomic binning, comparative biology and taxonomic classification.</title>
        <authorList>
            <person name="Goeker M."/>
        </authorList>
    </citation>
    <scope>NUCLEOTIDE SEQUENCE [LARGE SCALE GENOMIC DNA]</scope>
    <source>
        <strain evidence="1 2">DSM 105137</strain>
    </source>
</reference>
<dbReference type="AlphaFoldDB" id="A0A840E7C0"/>
<evidence type="ECO:0000313" key="1">
    <source>
        <dbReference type="EMBL" id="MBB4077699.1"/>
    </source>
</evidence>
<accession>A0A840E7C0</accession>
<evidence type="ECO:0000313" key="2">
    <source>
        <dbReference type="Proteomes" id="UP000576209"/>
    </source>
</evidence>
<keyword evidence="2" id="KW-1185">Reference proteome</keyword>
<dbReference type="RefSeq" id="WP_221233769.1">
    <property type="nucleotide sequence ID" value="NZ_JACIFF010000001.1"/>
</dbReference>
<dbReference type="Pfam" id="PF05635">
    <property type="entry name" value="23S_rRNA_IVP"/>
    <property type="match status" value="1"/>
</dbReference>
<gene>
    <name evidence="1" type="ORF">GGR28_000300</name>
</gene>
<dbReference type="SUPFAM" id="SSF158446">
    <property type="entry name" value="IVS-encoded protein-like"/>
    <property type="match status" value="1"/>
</dbReference>
<comment type="caution">
    <text evidence="1">The sequence shown here is derived from an EMBL/GenBank/DDBJ whole genome shotgun (WGS) entry which is preliminary data.</text>
</comment>
<protein>
    <submittedName>
        <fullName evidence="1">Four helix bundle protein</fullName>
    </submittedName>
</protein>